<protein>
    <submittedName>
        <fullName evidence="2">Uncharacterized protein</fullName>
    </submittedName>
</protein>
<dbReference type="AlphaFoldDB" id="A0A9W9ZLP2"/>
<dbReference type="EMBL" id="MU825894">
    <property type="protein sequence ID" value="KAJ7383811.1"/>
    <property type="molecule type" value="Genomic_DNA"/>
</dbReference>
<evidence type="ECO:0000256" key="1">
    <source>
        <dbReference type="SAM" id="MobiDB-lite"/>
    </source>
</evidence>
<evidence type="ECO:0000313" key="3">
    <source>
        <dbReference type="Proteomes" id="UP001163046"/>
    </source>
</evidence>
<name>A0A9W9ZLP2_9CNID</name>
<sequence>MVPAEGLFVAKPAGSIEDKAISTASEQPRVFHVVKGPEVRQPGLPLAPQVMVSSTLTPQMNSLHISSATSQQSQKPVIVEKSIGRRDQDAQTSENTETSQQAPTIITLGQSKRCYPVEYKTATELQEVGRFKTADQSRQSLDEKISSSHIMEKGACAYNTAMDRQHQRPAVSLTSDHESLLSDPSDSGIEITDNSGEGISQSKEKSYLDDVEMQRLKLKQKAAKLIEAEWNSANLSLLSGVASEITPAETKTKSIVDEICPTRSSVTGGIKFFLILNERLPSDVVSAHAYFGNSAPVPLTKINDVNLTGQVPACPVPGIVTVKVKSSTGNYLGETLFEYVDEIQAILRQLVHDEELQGMFFHLWAQGLGNKTDESEKRRPSQPSSSFKTYATEKPGMTKNVYQHFDNDWDQGLGNKESGSDSLQPAEHSVVRTLACQEPGIVTGKVRSSTGNYLGETSFEYVDEVPDILQQLEHDKALHETFFHLWSQGLGNKTDEREKQQPSQPAPSFKTEGNQDNESDYDADDEASSCDSSDDGSVSCNEVASGYPNSKILSYDKGDISDNELCGGQEIFVFYDLDNLPFYGQESEATISQLDLSGFPVKREEQVSDKDAYDNFGSTRGNEEASGNGVYYFIRDLIAEGKDACRFVNKEGRYVVNWSRALTSYADYKSKKNPQFKNKNISRRKQAMVLRAALLNFYKKDGAKEYKDCKKVNDKDEVIERQFQMPPQDDSEHETSSIASEADEKPQVPVTPNSSDTGFDEAMDICDDLFNTKCRSKQPLCSW</sequence>
<feature type="region of interest" description="Disordered" evidence="1">
    <location>
        <begin position="722"/>
        <end position="759"/>
    </location>
</feature>
<feature type="compositionally biased region" description="Polar residues" evidence="1">
    <location>
        <begin position="192"/>
        <end position="201"/>
    </location>
</feature>
<feature type="region of interest" description="Disordered" evidence="1">
    <location>
        <begin position="84"/>
        <end position="103"/>
    </location>
</feature>
<feature type="region of interest" description="Disordered" evidence="1">
    <location>
        <begin position="371"/>
        <end position="393"/>
    </location>
</feature>
<feature type="region of interest" description="Disordered" evidence="1">
    <location>
        <begin position="176"/>
        <end position="203"/>
    </location>
</feature>
<dbReference type="OrthoDB" id="6016032at2759"/>
<dbReference type="Proteomes" id="UP001163046">
    <property type="component" value="Unassembled WGS sequence"/>
</dbReference>
<gene>
    <name evidence="2" type="ORF">OS493_025683</name>
</gene>
<keyword evidence="3" id="KW-1185">Reference proteome</keyword>
<feature type="compositionally biased region" description="Acidic residues" evidence="1">
    <location>
        <begin position="515"/>
        <end position="534"/>
    </location>
</feature>
<proteinExistence type="predicted"/>
<feature type="region of interest" description="Disordered" evidence="1">
    <location>
        <begin position="492"/>
        <end position="542"/>
    </location>
</feature>
<feature type="compositionally biased region" description="Polar residues" evidence="1">
    <location>
        <begin position="90"/>
        <end position="103"/>
    </location>
</feature>
<dbReference type="CDD" id="cd00102">
    <property type="entry name" value="IPT"/>
    <property type="match status" value="1"/>
</dbReference>
<comment type="caution">
    <text evidence="2">The sequence shown here is derived from an EMBL/GenBank/DDBJ whole genome shotgun (WGS) entry which is preliminary data.</text>
</comment>
<reference evidence="2" key="1">
    <citation type="submission" date="2023-01" db="EMBL/GenBank/DDBJ databases">
        <title>Genome assembly of the deep-sea coral Lophelia pertusa.</title>
        <authorList>
            <person name="Herrera S."/>
            <person name="Cordes E."/>
        </authorList>
    </citation>
    <scope>NUCLEOTIDE SEQUENCE</scope>
    <source>
        <strain evidence="2">USNM1676648</strain>
        <tissue evidence="2">Polyp</tissue>
    </source>
</reference>
<accession>A0A9W9ZLP2</accession>
<organism evidence="2 3">
    <name type="scientific">Desmophyllum pertusum</name>
    <dbReference type="NCBI Taxonomy" id="174260"/>
    <lineage>
        <taxon>Eukaryota</taxon>
        <taxon>Metazoa</taxon>
        <taxon>Cnidaria</taxon>
        <taxon>Anthozoa</taxon>
        <taxon>Hexacorallia</taxon>
        <taxon>Scleractinia</taxon>
        <taxon>Caryophylliina</taxon>
        <taxon>Caryophylliidae</taxon>
        <taxon>Desmophyllum</taxon>
    </lineage>
</organism>
<feature type="region of interest" description="Disordered" evidence="1">
    <location>
        <begin position="405"/>
        <end position="426"/>
    </location>
</feature>
<evidence type="ECO:0000313" key="2">
    <source>
        <dbReference type="EMBL" id="KAJ7383811.1"/>
    </source>
</evidence>